<keyword evidence="3" id="KW-0698">rRNA processing</keyword>
<dbReference type="Pfam" id="PF00575">
    <property type="entry name" value="S1"/>
    <property type="match status" value="1"/>
</dbReference>
<evidence type="ECO:0000256" key="8">
    <source>
        <dbReference type="ARBA" id="ARBA00031451"/>
    </source>
</evidence>
<reference evidence="12 13" key="1">
    <citation type="journal article" date="2011" name="Science">
        <title>The Selaginella genome identifies genetic changes associated with the evolution of vascular plants.</title>
        <authorList>
            <person name="Banks J.A."/>
            <person name="Nishiyama T."/>
            <person name="Hasebe M."/>
            <person name="Bowman J.L."/>
            <person name="Gribskov M."/>
            <person name="dePamphilis C."/>
            <person name="Albert V.A."/>
            <person name="Aono N."/>
            <person name="Aoyama T."/>
            <person name="Ambrose B.A."/>
            <person name="Ashton N.W."/>
            <person name="Axtell M.J."/>
            <person name="Barker E."/>
            <person name="Barker M.S."/>
            <person name="Bennetzen J.L."/>
            <person name="Bonawitz N.D."/>
            <person name="Chapple C."/>
            <person name="Cheng C."/>
            <person name="Correa L.G."/>
            <person name="Dacre M."/>
            <person name="DeBarry J."/>
            <person name="Dreyer I."/>
            <person name="Elias M."/>
            <person name="Engstrom E.M."/>
            <person name="Estelle M."/>
            <person name="Feng L."/>
            <person name="Finet C."/>
            <person name="Floyd S.K."/>
            <person name="Frommer W.B."/>
            <person name="Fujita T."/>
            <person name="Gramzow L."/>
            <person name="Gutensohn M."/>
            <person name="Harholt J."/>
            <person name="Hattori M."/>
            <person name="Heyl A."/>
            <person name="Hirai T."/>
            <person name="Hiwatashi Y."/>
            <person name="Ishikawa M."/>
            <person name="Iwata M."/>
            <person name="Karol K.G."/>
            <person name="Koehler B."/>
            <person name="Kolukisaoglu U."/>
            <person name="Kubo M."/>
            <person name="Kurata T."/>
            <person name="Lalonde S."/>
            <person name="Li K."/>
            <person name="Li Y."/>
            <person name="Litt A."/>
            <person name="Lyons E."/>
            <person name="Manning G."/>
            <person name="Maruyama T."/>
            <person name="Michael T.P."/>
            <person name="Mikami K."/>
            <person name="Miyazaki S."/>
            <person name="Morinaga S."/>
            <person name="Murata T."/>
            <person name="Mueller-Roeber B."/>
            <person name="Nelson D.R."/>
            <person name="Obara M."/>
            <person name="Oguri Y."/>
            <person name="Olmstead R.G."/>
            <person name="Onodera N."/>
            <person name="Petersen B.L."/>
            <person name="Pils B."/>
            <person name="Prigge M."/>
            <person name="Rensing S.A."/>
            <person name="Riano-Pachon D.M."/>
            <person name="Roberts A.W."/>
            <person name="Sato Y."/>
            <person name="Scheller H.V."/>
            <person name="Schulz B."/>
            <person name="Schulz C."/>
            <person name="Shakirov E.V."/>
            <person name="Shibagaki N."/>
            <person name="Shinohara N."/>
            <person name="Shippen D.E."/>
            <person name="Soerensen I."/>
            <person name="Sotooka R."/>
            <person name="Sugimoto N."/>
            <person name="Sugita M."/>
            <person name="Sumikawa N."/>
            <person name="Tanurdzic M."/>
            <person name="Theissen G."/>
            <person name="Ulvskov P."/>
            <person name="Wakazuki S."/>
            <person name="Weng J.K."/>
            <person name="Willats W.W."/>
            <person name="Wipf D."/>
            <person name="Wolf P.G."/>
            <person name="Yang L."/>
            <person name="Zimmer A.D."/>
            <person name="Zhu Q."/>
            <person name="Mitros T."/>
            <person name="Hellsten U."/>
            <person name="Loque D."/>
            <person name="Otillar R."/>
            <person name="Salamov A."/>
            <person name="Schmutz J."/>
            <person name="Shapiro H."/>
            <person name="Lindquist E."/>
            <person name="Lucas S."/>
            <person name="Rokhsar D."/>
            <person name="Grigoriev I.V."/>
        </authorList>
    </citation>
    <scope>NUCLEOTIDE SEQUENCE [LARGE SCALE GENOMIC DNA]</scope>
</reference>
<dbReference type="Gramene" id="EFJ37111">
    <property type="protein sequence ID" value="EFJ37111"/>
    <property type="gene ID" value="SELMODRAFT_77425"/>
</dbReference>
<dbReference type="Gene3D" id="3.30.1370.10">
    <property type="entry name" value="K Homology domain, type 1"/>
    <property type="match status" value="1"/>
</dbReference>
<gene>
    <name evidence="12" type="ORF">SELMODRAFT_77425</name>
</gene>
<dbReference type="InterPro" id="IPR027408">
    <property type="entry name" value="PNPase/RNase_PH_dom_sf"/>
</dbReference>
<sequence length="808" mass="87483">MVVLDSESTTSISSGDPEAGPKKVSIKKARATKENLVVVDSDSTTSFAEPALQPELGDFCIGPCRQQHSVRIPVGDRQIVLETGSIGRQAGGAVTISDGETILYTTVCTSAEASEPSDFVPLYVHYHERYSAAGRTSGGFNKREGKPRDSEVFISRLVDRPLRPMIPKGYFHEIQVLSWVLSYDGSHLPEPLAITAAGAALALSDVPVLKPVAGVRVGYINGKYVLNPTASEVTKSSLDMIMAGTSDGLLMIEGYCNLLSEDELVKAVETGQRAVKIICKELEEFGEKFGRKKRILKAPFSTSGLEERIKEIVGDDLYLALHIRGKQPRAAVITALEKKVWSKLTEEGVALSKTREQLEYAHVWDEDEIKDGEIDQGDVHITPTPRTSFTKLFDAATVKLAFKEYTSKTLKSIIAKEKVRSDGRGISDVRPISCSCNLLPRAHGSAIFTRGETQALVAVILGGDNMAQRIDGVTDADEVKRFYVQYVFPHSCVGEVGRIGPASRREIGHGRLIERSLEPIFPSKFPYTVRVESTITESNGSSSMASVCGAYLALCDAGVPVKCPIAGVAMGLILDPKEYGGSGGPVILTDILGSEDACGDMDLKVAGSKEGITAFQMDLKVQGINLSILKRALSKAKTARCHILKEMTMCSPPPSTKLSKHVDLIDFVKVGREKVNMVVGTGGKTVRQIIDDSGVESVDVSSDGSIRIVGKDRDKVDKAMEKIRSITTDPTVGTVYRNCPVKSLTSFGCFLEISPGREGLCHISELTTNRLSRPEEFVAVGERLDVKVIEVTKMAFFLFPLSAGSLKT</sequence>
<dbReference type="PIRSF" id="PIRSF005499">
    <property type="entry name" value="PNPase"/>
    <property type="match status" value="1"/>
</dbReference>
<dbReference type="EC" id="2.7.7.8" evidence="2"/>
<dbReference type="Pfam" id="PF03725">
    <property type="entry name" value="RNase_PH_C"/>
    <property type="match status" value="1"/>
</dbReference>
<dbReference type="InterPro" id="IPR004088">
    <property type="entry name" value="KH_dom_type_1"/>
</dbReference>
<dbReference type="InterPro" id="IPR004087">
    <property type="entry name" value="KH_dom"/>
</dbReference>
<dbReference type="GO" id="GO:0005829">
    <property type="term" value="C:cytosol"/>
    <property type="evidence" value="ECO:0000318"/>
    <property type="project" value="GO_Central"/>
</dbReference>
<proteinExistence type="inferred from homology"/>
<evidence type="ECO:0000256" key="7">
    <source>
        <dbReference type="ARBA" id="ARBA00022884"/>
    </source>
</evidence>
<dbReference type="Gene3D" id="3.30.230.70">
    <property type="entry name" value="GHMP Kinase, N-terminal domain"/>
    <property type="match status" value="2"/>
</dbReference>
<dbReference type="SUPFAM" id="SSF54791">
    <property type="entry name" value="Eukaryotic type KH-domain (KH-domain type I)"/>
    <property type="match status" value="1"/>
</dbReference>
<dbReference type="InterPro" id="IPR001247">
    <property type="entry name" value="ExoRNase_PH_dom1"/>
</dbReference>
<dbReference type="PANTHER" id="PTHR11252:SF0">
    <property type="entry name" value="POLYRIBONUCLEOTIDE NUCLEOTIDYLTRANSFERASE 1, MITOCHONDRIAL"/>
    <property type="match status" value="1"/>
</dbReference>
<dbReference type="GO" id="GO:0000965">
    <property type="term" value="P:mitochondrial RNA 3'-end processing"/>
    <property type="evidence" value="ECO:0000318"/>
    <property type="project" value="GO_Central"/>
</dbReference>
<dbReference type="STRING" id="88036.D8QTG9"/>
<dbReference type="HOGENOM" id="CLU_004217_2_2_1"/>
<dbReference type="InterPro" id="IPR003029">
    <property type="entry name" value="S1_domain"/>
</dbReference>
<dbReference type="InParanoid" id="D8QTG9"/>
<dbReference type="GO" id="GO:0004654">
    <property type="term" value="F:polyribonucleotide nucleotidyltransferase activity"/>
    <property type="evidence" value="ECO:0000318"/>
    <property type="project" value="GO_Central"/>
</dbReference>
<dbReference type="InterPro" id="IPR012340">
    <property type="entry name" value="NA-bd_OB-fold"/>
</dbReference>
<dbReference type="CDD" id="cd11364">
    <property type="entry name" value="RNase_PH_PNPase_2"/>
    <property type="match status" value="1"/>
</dbReference>
<evidence type="ECO:0000256" key="2">
    <source>
        <dbReference type="ARBA" id="ARBA00012416"/>
    </source>
</evidence>
<dbReference type="SUPFAM" id="SSF54211">
    <property type="entry name" value="Ribosomal protein S5 domain 2-like"/>
    <property type="match status" value="2"/>
</dbReference>
<keyword evidence="5" id="KW-0819">tRNA processing</keyword>
<keyword evidence="7 9" id="KW-0694">RNA-binding</keyword>
<dbReference type="SUPFAM" id="SSF55666">
    <property type="entry name" value="Ribonuclease PH domain 2-like"/>
    <property type="match status" value="2"/>
</dbReference>
<dbReference type="eggNOG" id="KOG1067">
    <property type="taxonomic scope" value="Eukaryota"/>
</dbReference>
<feature type="domain" description="S1 motif" evidence="11">
    <location>
        <begin position="733"/>
        <end position="804"/>
    </location>
</feature>
<dbReference type="GO" id="GO:0005739">
    <property type="term" value="C:mitochondrion"/>
    <property type="evidence" value="ECO:0000318"/>
    <property type="project" value="GO_Central"/>
</dbReference>
<dbReference type="InterPro" id="IPR036612">
    <property type="entry name" value="KH_dom_type_1_sf"/>
</dbReference>
<keyword evidence="13" id="KW-1185">Reference proteome</keyword>
<dbReference type="FunCoup" id="D8QTG9">
    <property type="interactions" value="1422"/>
</dbReference>
<dbReference type="NCBIfam" id="NF008805">
    <property type="entry name" value="PRK11824.1"/>
    <property type="match status" value="1"/>
</dbReference>
<keyword evidence="4" id="KW-0808">Transferase</keyword>
<dbReference type="SUPFAM" id="SSF50249">
    <property type="entry name" value="Nucleic acid-binding proteins"/>
    <property type="match status" value="1"/>
</dbReference>
<dbReference type="PROSITE" id="PS50084">
    <property type="entry name" value="KH_TYPE_1"/>
    <property type="match status" value="1"/>
</dbReference>
<comment type="similarity">
    <text evidence="1">Belongs to the polyribonucleotide nucleotidyltransferase family.</text>
</comment>
<dbReference type="CDD" id="cd22426">
    <property type="entry name" value="KH_I_FMR1_FXR_rpt2"/>
    <property type="match status" value="1"/>
</dbReference>
<evidence type="ECO:0000256" key="5">
    <source>
        <dbReference type="ARBA" id="ARBA00022694"/>
    </source>
</evidence>
<dbReference type="PANTHER" id="PTHR11252">
    <property type="entry name" value="POLYRIBONUCLEOTIDE NUCLEOTIDYLTRANSFERASE"/>
    <property type="match status" value="1"/>
</dbReference>
<protein>
    <recommendedName>
        <fullName evidence="2">polyribonucleotide nucleotidyltransferase</fullName>
        <ecNumber evidence="2">2.7.7.8</ecNumber>
    </recommendedName>
    <alternativeName>
        <fullName evidence="8">Polynucleotide phosphorylase 1</fullName>
    </alternativeName>
</protein>
<keyword evidence="6" id="KW-0548">Nucleotidyltransferase</keyword>
<dbReference type="FunFam" id="3.30.1370.10:FF:000001">
    <property type="entry name" value="Polyribonucleotide nucleotidyltransferase"/>
    <property type="match status" value="1"/>
</dbReference>
<evidence type="ECO:0000256" key="6">
    <source>
        <dbReference type="ARBA" id="ARBA00022695"/>
    </source>
</evidence>
<evidence type="ECO:0000256" key="4">
    <source>
        <dbReference type="ARBA" id="ARBA00022679"/>
    </source>
</evidence>
<dbReference type="AlphaFoldDB" id="D8QTG9"/>
<dbReference type="SUPFAM" id="SSF46915">
    <property type="entry name" value="Polynucleotide phosphorylase/guanosine pentaphosphate synthase (PNPase/GPSI), domain 3"/>
    <property type="match status" value="1"/>
</dbReference>
<dbReference type="InterPro" id="IPR036456">
    <property type="entry name" value="PNPase_PH_RNA-bd_sf"/>
</dbReference>
<dbReference type="GO" id="GO:0006364">
    <property type="term" value="P:rRNA processing"/>
    <property type="evidence" value="ECO:0007669"/>
    <property type="project" value="UniProtKB-KW"/>
</dbReference>
<name>D8QTG9_SELML</name>
<dbReference type="Pfam" id="PF01138">
    <property type="entry name" value="RNase_PH"/>
    <property type="match status" value="2"/>
</dbReference>
<dbReference type="PROSITE" id="PS50126">
    <property type="entry name" value="S1"/>
    <property type="match status" value="1"/>
</dbReference>
<evidence type="ECO:0000313" key="12">
    <source>
        <dbReference type="EMBL" id="EFJ37111.1"/>
    </source>
</evidence>
<evidence type="ECO:0000256" key="1">
    <source>
        <dbReference type="ARBA" id="ARBA00007404"/>
    </source>
</evidence>
<dbReference type="SMART" id="SM00316">
    <property type="entry name" value="S1"/>
    <property type="match status" value="1"/>
</dbReference>
<evidence type="ECO:0000256" key="3">
    <source>
        <dbReference type="ARBA" id="ARBA00022552"/>
    </source>
</evidence>
<evidence type="ECO:0000256" key="9">
    <source>
        <dbReference type="PROSITE-ProRule" id="PRU00117"/>
    </source>
</evidence>
<accession>D8QTG9</accession>
<dbReference type="HAMAP" id="MF_01595">
    <property type="entry name" value="PNPase"/>
    <property type="match status" value="1"/>
</dbReference>
<dbReference type="InterPro" id="IPR036345">
    <property type="entry name" value="ExoRNase_PH_dom2_sf"/>
</dbReference>
<dbReference type="GO" id="GO:0008033">
    <property type="term" value="P:tRNA processing"/>
    <property type="evidence" value="ECO:0007669"/>
    <property type="project" value="UniProtKB-KW"/>
</dbReference>
<evidence type="ECO:0000259" key="11">
    <source>
        <dbReference type="PROSITE" id="PS50126"/>
    </source>
</evidence>
<dbReference type="OrthoDB" id="437922at2759"/>
<dbReference type="Pfam" id="PF00013">
    <property type="entry name" value="KH_1"/>
    <property type="match status" value="1"/>
</dbReference>
<dbReference type="InterPro" id="IPR012162">
    <property type="entry name" value="PNPase"/>
</dbReference>
<dbReference type="EMBL" id="GL377566">
    <property type="protein sequence ID" value="EFJ37111.1"/>
    <property type="molecule type" value="Genomic_DNA"/>
</dbReference>
<dbReference type="GO" id="GO:0000175">
    <property type="term" value="F:3'-5'-RNA exonuclease activity"/>
    <property type="evidence" value="ECO:0000318"/>
    <property type="project" value="GO_Central"/>
</dbReference>
<dbReference type="Proteomes" id="UP000001514">
    <property type="component" value="Unassembled WGS sequence"/>
</dbReference>
<dbReference type="GO" id="GO:0000958">
    <property type="term" value="P:mitochondrial mRNA catabolic process"/>
    <property type="evidence" value="ECO:0000318"/>
    <property type="project" value="GO_Central"/>
</dbReference>
<dbReference type="GO" id="GO:0003723">
    <property type="term" value="F:RNA binding"/>
    <property type="evidence" value="ECO:0007669"/>
    <property type="project" value="UniProtKB-UniRule"/>
</dbReference>
<evidence type="ECO:0000256" key="10">
    <source>
        <dbReference type="SAM" id="MobiDB-lite"/>
    </source>
</evidence>
<evidence type="ECO:0000313" key="13">
    <source>
        <dbReference type="Proteomes" id="UP000001514"/>
    </source>
</evidence>
<dbReference type="InterPro" id="IPR015847">
    <property type="entry name" value="ExoRNase_PH_dom2"/>
</dbReference>
<dbReference type="SMART" id="SM00322">
    <property type="entry name" value="KH"/>
    <property type="match status" value="1"/>
</dbReference>
<dbReference type="OMA" id="RFMFHYN"/>
<dbReference type="FunFam" id="3.30.230.70:FF:000001">
    <property type="entry name" value="Polyribonucleotide nucleotidyltransferase"/>
    <property type="match status" value="1"/>
</dbReference>
<feature type="compositionally biased region" description="Polar residues" evidence="10">
    <location>
        <begin position="1"/>
        <end position="14"/>
    </location>
</feature>
<feature type="region of interest" description="Disordered" evidence="10">
    <location>
        <begin position="1"/>
        <end position="25"/>
    </location>
</feature>
<dbReference type="KEGG" id="smo:SELMODRAFT_77425"/>
<dbReference type="InterPro" id="IPR020568">
    <property type="entry name" value="Ribosomal_Su5_D2-typ_SF"/>
</dbReference>
<dbReference type="Gene3D" id="2.40.50.140">
    <property type="entry name" value="Nucleic acid-binding proteins"/>
    <property type="match status" value="1"/>
</dbReference>
<organism evidence="13">
    <name type="scientific">Selaginella moellendorffii</name>
    <name type="common">Spikemoss</name>
    <dbReference type="NCBI Taxonomy" id="88036"/>
    <lineage>
        <taxon>Eukaryota</taxon>
        <taxon>Viridiplantae</taxon>
        <taxon>Streptophyta</taxon>
        <taxon>Embryophyta</taxon>
        <taxon>Tracheophyta</taxon>
        <taxon>Lycopodiopsida</taxon>
        <taxon>Selaginellales</taxon>
        <taxon>Selaginellaceae</taxon>
        <taxon>Selaginella</taxon>
    </lineage>
</organism>